<keyword evidence="3" id="KW-1185">Reference proteome</keyword>
<reference evidence="2" key="1">
    <citation type="submission" date="2024-03" db="EMBL/GenBank/DDBJ databases">
        <title>Complete genome sequence of Mycoplasma gypis type strain B1/T1.</title>
        <authorList>
            <person name="Spergser J."/>
        </authorList>
    </citation>
    <scope>NUCLEOTIDE SEQUENCE [LARGE SCALE GENOMIC DNA]</scope>
    <source>
        <strain evidence="2">B1/T1</strain>
    </source>
</reference>
<feature type="compositionally biased region" description="Polar residues" evidence="1">
    <location>
        <begin position="23"/>
        <end position="35"/>
    </location>
</feature>
<gene>
    <name evidence="2" type="ORF">WG616_00980</name>
</gene>
<evidence type="ECO:0000256" key="1">
    <source>
        <dbReference type="SAM" id="MobiDB-lite"/>
    </source>
</evidence>
<evidence type="ECO:0000313" key="3">
    <source>
        <dbReference type="Proteomes" id="UP001460679"/>
    </source>
</evidence>
<accession>A0ABZ2RNI4</accession>
<protein>
    <submittedName>
        <fullName evidence="2">Uncharacterized protein</fullName>
    </submittedName>
</protein>
<feature type="region of interest" description="Disordered" evidence="1">
    <location>
        <begin position="23"/>
        <end position="43"/>
    </location>
</feature>
<name>A0ABZ2RNI4_9BACT</name>
<dbReference type="Proteomes" id="UP001460679">
    <property type="component" value="Chromosome"/>
</dbReference>
<proteinExistence type="predicted"/>
<organism evidence="2 3">
    <name type="scientific">[Mycoplasma] gypis</name>
    <dbReference type="NCBI Taxonomy" id="92404"/>
    <lineage>
        <taxon>Bacteria</taxon>
        <taxon>Bacillati</taxon>
        <taxon>Mycoplasmatota</taxon>
        <taxon>Mycoplasmoidales</taxon>
        <taxon>Metamycoplasmataceae</taxon>
        <taxon>Metamycoplasma</taxon>
    </lineage>
</organism>
<sequence>MSFSLNWNEILDGNAVLKQWKQKTNQKINSSNNTNSKEELKKKLTNKQTLVSEVKKIYNSIQKP</sequence>
<dbReference type="RefSeq" id="WP_205498898.1">
    <property type="nucleotide sequence ID" value="NZ_CP148066.1"/>
</dbReference>
<evidence type="ECO:0000313" key="2">
    <source>
        <dbReference type="EMBL" id="WXL28590.1"/>
    </source>
</evidence>
<dbReference type="EMBL" id="CP148066">
    <property type="protein sequence ID" value="WXL28590.1"/>
    <property type="molecule type" value="Genomic_DNA"/>
</dbReference>